<dbReference type="EMBL" id="JBHSQV010000179">
    <property type="protein sequence ID" value="MFC5988295.1"/>
    <property type="molecule type" value="Genomic_DNA"/>
</dbReference>
<comment type="caution">
    <text evidence="7">The sequence shown here is derived from an EMBL/GenBank/DDBJ whole genome shotgun (WGS) entry which is preliminary data.</text>
</comment>
<keyword evidence="5 6" id="KW-0472">Membrane</keyword>
<name>A0ABW1IT67_9BACL</name>
<dbReference type="Proteomes" id="UP001596250">
    <property type="component" value="Unassembled WGS sequence"/>
</dbReference>
<reference evidence="8" key="1">
    <citation type="journal article" date="2019" name="Int. J. Syst. Evol. Microbiol.">
        <title>The Global Catalogue of Microorganisms (GCM) 10K type strain sequencing project: providing services to taxonomists for standard genome sequencing and annotation.</title>
        <authorList>
            <consortium name="The Broad Institute Genomics Platform"/>
            <consortium name="The Broad Institute Genome Sequencing Center for Infectious Disease"/>
            <person name="Wu L."/>
            <person name="Ma J."/>
        </authorList>
    </citation>
    <scope>NUCLEOTIDE SEQUENCE [LARGE SCALE GENOMIC DNA]</scope>
    <source>
        <strain evidence="8">CCM 8749</strain>
    </source>
</reference>
<evidence type="ECO:0000256" key="5">
    <source>
        <dbReference type="ARBA" id="ARBA00023136"/>
    </source>
</evidence>
<comment type="similarity">
    <text evidence="2">Belongs to the TMEM19 family.</text>
</comment>
<protein>
    <submittedName>
        <fullName evidence="7">DUF92 domain-containing protein</fullName>
    </submittedName>
</protein>
<dbReference type="Pfam" id="PF01940">
    <property type="entry name" value="DUF92"/>
    <property type="match status" value="1"/>
</dbReference>
<gene>
    <name evidence="7" type="ORF">ACFPXP_17975</name>
</gene>
<evidence type="ECO:0000256" key="4">
    <source>
        <dbReference type="ARBA" id="ARBA00022989"/>
    </source>
</evidence>
<accession>A0ABW1IT67</accession>
<evidence type="ECO:0000313" key="7">
    <source>
        <dbReference type="EMBL" id="MFC5988295.1"/>
    </source>
</evidence>
<dbReference type="InterPro" id="IPR002794">
    <property type="entry name" value="DUF92_TMEM19"/>
</dbReference>
<keyword evidence="8" id="KW-1185">Reference proteome</keyword>
<comment type="subcellular location">
    <subcellularLocation>
        <location evidence="1">Membrane</location>
        <topology evidence="1">Multi-pass membrane protein</topology>
    </subcellularLocation>
</comment>
<evidence type="ECO:0000313" key="8">
    <source>
        <dbReference type="Proteomes" id="UP001596250"/>
    </source>
</evidence>
<feature type="transmembrane region" description="Helical" evidence="6">
    <location>
        <begin position="252"/>
        <end position="271"/>
    </location>
</feature>
<feature type="transmembrane region" description="Helical" evidence="6">
    <location>
        <begin position="192"/>
        <end position="214"/>
    </location>
</feature>
<keyword evidence="4 6" id="KW-1133">Transmembrane helix</keyword>
<sequence>MGVHWIDWILGILLNGAAAGAAYEKRMLTASGAAAATVVGGVIFALGDASWYVTLLAFFISSSLLSKWKKRKKAALEQEYEKGSTRDSGQVLANGGAAAAACIGFALTSSPVWAAAFLGAMASVNGDTWATEVGALSRTQPRHILSGKRLTAGTSGGITPLGTFASLLGSLFMGFCFAAIASMIGDSPIHPLWAMILAGAGGMAGSLFDSLLGATLQRMYTCRVCGNTIEKAVHCGESAQPSRGWNWMNNDAVNFISSCVGAAIAVLIFWISR</sequence>
<evidence type="ECO:0000256" key="3">
    <source>
        <dbReference type="ARBA" id="ARBA00022692"/>
    </source>
</evidence>
<dbReference type="RefSeq" id="WP_379895758.1">
    <property type="nucleotide sequence ID" value="NZ_CBCSCT010000015.1"/>
</dbReference>
<feature type="transmembrane region" description="Helical" evidence="6">
    <location>
        <begin position="157"/>
        <end position="180"/>
    </location>
</feature>
<evidence type="ECO:0000256" key="1">
    <source>
        <dbReference type="ARBA" id="ARBA00004141"/>
    </source>
</evidence>
<evidence type="ECO:0000256" key="6">
    <source>
        <dbReference type="SAM" id="Phobius"/>
    </source>
</evidence>
<organism evidence="7 8">
    <name type="scientific">Marinicrinis lubricantis</name>
    <dbReference type="NCBI Taxonomy" id="2086470"/>
    <lineage>
        <taxon>Bacteria</taxon>
        <taxon>Bacillati</taxon>
        <taxon>Bacillota</taxon>
        <taxon>Bacilli</taxon>
        <taxon>Bacillales</taxon>
        <taxon>Paenibacillaceae</taxon>
    </lineage>
</organism>
<proteinExistence type="inferred from homology"/>
<evidence type="ECO:0000256" key="2">
    <source>
        <dbReference type="ARBA" id="ARBA00009012"/>
    </source>
</evidence>
<keyword evidence="3 6" id="KW-0812">Transmembrane</keyword>
<dbReference type="PANTHER" id="PTHR13353">
    <property type="entry name" value="TRANSMEMBRANE PROTEIN 19"/>
    <property type="match status" value="1"/>
</dbReference>
<feature type="transmembrane region" description="Helical" evidence="6">
    <location>
        <begin position="6"/>
        <end position="23"/>
    </location>
</feature>
<dbReference type="PANTHER" id="PTHR13353:SF5">
    <property type="entry name" value="TRANSMEMBRANE PROTEIN 19"/>
    <property type="match status" value="1"/>
</dbReference>